<feature type="domain" description="Peptidase S8/S53" evidence="6">
    <location>
        <begin position="253"/>
        <end position="333"/>
    </location>
</feature>
<keyword evidence="2" id="KW-0645">Protease</keyword>
<dbReference type="SUPFAM" id="SSF52743">
    <property type="entry name" value="Subtilisin-like"/>
    <property type="match status" value="1"/>
</dbReference>
<evidence type="ECO:0000259" key="6">
    <source>
        <dbReference type="Pfam" id="PF00082"/>
    </source>
</evidence>
<dbReference type="PROSITE" id="PS00138">
    <property type="entry name" value="SUBTILASE_SER"/>
    <property type="match status" value="1"/>
</dbReference>
<dbReference type="Gene3D" id="2.60.120.1290">
    <property type="match status" value="1"/>
</dbReference>
<dbReference type="InterPro" id="IPR000209">
    <property type="entry name" value="Peptidase_S8/S53_dom"/>
</dbReference>
<dbReference type="Pfam" id="PF00082">
    <property type="entry name" value="Peptidase_S8"/>
    <property type="match status" value="2"/>
</dbReference>
<dbReference type="RefSeq" id="WP_092558664.1">
    <property type="nucleotide sequence ID" value="NZ_FOYZ01000001.1"/>
</dbReference>
<evidence type="ECO:0000313" key="7">
    <source>
        <dbReference type="EMBL" id="SFR54310.1"/>
    </source>
</evidence>
<dbReference type="Proteomes" id="UP000199659">
    <property type="component" value="Unassembled WGS sequence"/>
</dbReference>
<keyword evidence="4" id="KW-0720">Serine protease</keyword>
<evidence type="ECO:0000256" key="4">
    <source>
        <dbReference type="ARBA" id="ARBA00022825"/>
    </source>
</evidence>
<evidence type="ECO:0000256" key="5">
    <source>
        <dbReference type="PROSITE-ProRule" id="PRU01240"/>
    </source>
</evidence>
<dbReference type="AlphaFoldDB" id="A0A1I6HJ28"/>
<dbReference type="PANTHER" id="PTHR43806">
    <property type="entry name" value="PEPTIDASE S8"/>
    <property type="match status" value="1"/>
</dbReference>
<protein>
    <submittedName>
        <fullName evidence="7">Subtilase family protein</fullName>
    </submittedName>
</protein>
<evidence type="ECO:0000256" key="3">
    <source>
        <dbReference type="ARBA" id="ARBA00022801"/>
    </source>
</evidence>
<accession>A0A1I6HJ28</accession>
<dbReference type="InterPro" id="IPR050131">
    <property type="entry name" value="Peptidase_S8_subtilisin-like"/>
</dbReference>
<organism evidence="7 8">
    <name type="scientific">Anaeromicropila populeti</name>
    <dbReference type="NCBI Taxonomy" id="37658"/>
    <lineage>
        <taxon>Bacteria</taxon>
        <taxon>Bacillati</taxon>
        <taxon>Bacillota</taxon>
        <taxon>Clostridia</taxon>
        <taxon>Lachnospirales</taxon>
        <taxon>Lachnospiraceae</taxon>
        <taxon>Anaeromicropila</taxon>
    </lineage>
</organism>
<gene>
    <name evidence="7" type="ORF">SAMN05661086_00022</name>
</gene>
<dbReference type="EMBL" id="FOYZ01000001">
    <property type="protein sequence ID" value="SFR54310.1"/>
    <property type="molecule type" value="Genomic_DNA"/>
</dbReference>
<dbReference type="PANTHER" id="PTHR43806:SF11">
    <property type="entry name" value="CEREVISIN-RELATED"/>
    <property type="match status" value="1"/>
</dbReference>
<feature type="domain" description="Peptidase S8/S53" evidence="6">
    <location>
        <begin position="4"/>
        <end position="120"/>
    </location>
</feature>
<evidence type="ECO:0000256" key="1">
    <source>
        <dbReference type="ARBA" id="ARBA00011073"/>
    </source>
</evidence>
<dbReference type="InterPro" id="IPR034045">
    <property type="entry name" value="Pep_S8_CspA-like"/>
</dbReference>
<evidence type="ECO:0000313" key="8">
    <source>
        <dbReference type="Proteomes" id="UP000199659"/>
    </source>
</evidence>
<dbReference type="InterPro" id="IPR036852">
    <property type="entry name" value="Peptidase_S8/S53_dom_sf"/>
</dbReference>
<dbReference type="STRING" id="37658.SAMN05661086_00022"/>
<dbReference type="InterPro" id="IPR015500">
    <property type="entry name" value="Peptidase_S8_subtilisin-rel"/>
</dbReference>
<dbReference type="PRINTS" id="PR00723">
    <property type="entry name" value="SUBTILISIN"/>
</dbReference>
<reference evidence="7 8" key="1">
    <citation type="submission" date="2016-10" db="EMBL/GenBank/DDBJ databases">
        <authorList>
            <person name="de Groot N.N."/>
        </authorList>
    </citation>
    <scope>NUCLEOTIDE SEQUENCE [LARGE SCALE GENOMIC DNA]</scope>
    <source>
        <strain evidence="7 8">743A</strain>
    </source>
</reference>
<dbReference type="InterPro" id="IPR023828">
    <property type="entry name" value="Peptidase_S8_Ser-AS"/>
</dbReference>
<dbReference type="CDD" id="cd07478">
    <property type="entry name" value="Peptidases_S8_CspA-like"/>
    <property type="match status" value="1"/>
</dbReference>
<dbReference type="OrthoDB" id="9762689at2"/>
<comment type="caution">
    <text evidence="5">Lacks conserved residue(s) required for the propagation of feature annotation.</text>
</comment>
<dbReference type="PROSITE" id="PS51892">
    <property type="entry name" value="SUBTILASE"/>
    <property type="match status" value="1"/>
</dbReference>
<dbReference type="GO" id="GO:0006508">
    <property type="term" value="P:proteolysis"/>
    <property type="evidence" value="ECO:0007669"/>
    <property type="project" value="UniProtKB-KW"/>
</dbReference>
<comment type="similarity">
    <text evidence="1 5">Belongs to the peptidase S8 family.</text>
</comment>
<evidence type="ECO:0000256" key="2">
    <source>
        <dbReference type="ARBA" id="ARBA00022670"/>
    </source>
</evidence>
<keyword evidence="3" id="KW-0378">Hydrolase</keyword>
<sequence>MKYGTHVAGIAAGNGRSSDGVYRGVAPKSDLLIVKLGSSISGSFPKTTQLMSAIDYAIRTAAWLNQPLAINISFGNNYGAHANNSLLEQYINDVSNIWKTSICIGSGNNGSLGYHASGIVNKNTNTIVEFSVSEAEANLNLQIWKNFFDDFDIIVRAPGLTRSGTITKVAGKQQFIIEGTELLIYYGEPTPYSVDQEIYIEFIPSGANRYIASGVWVLEFIPKDIVVGNYDIWFPTSGVLNSSTRFLRPSVETTLTIPSTAAKAITVGAYNGRNDSLAVFSGRGYTKNGMVKPDIVAPGVEIMSTSSGGGYTMKSGTSMATPFVTGAAALLMEWGDGVFLMTSGDSASK</sequence>
<dbReference type="Gene3D" id="3.40.50.200">
    <property type="entry name" value="Peptidase S8/S53 domain"/>
    <property type="match status" value="1"/>
</dbReference>
<name>A0A1I6HJ28_9FIRM</name>
<proteinExistence type="inferred from homology"/>
<keyword evidence="8" id="KW-1185">Reference proteome</keyword>
<dbReference type="GO" id="GO:0004252">
    <property type="term" value="F:serine-type endopeptidase activity"/>
    <property type="evidence" value="ECO:0007669"/>
    <property type="project" value="InterPro"/>
</dbReference>